<feature type="non-terminal residue" evidence="1">
    <location>
        <position position="39"/>
    </location>
</feature>
<dbReference type="AlphaFoldDB" id="A0A392VMV3"/>
<dbReference type="EMBL" id="LXQA011226527">
    <property type="protein sequence ID" value="MCI89728.1"/>
    <property type="molecule type" value="Genomic_DNA"/>
</dbReference>
<keyword evidence="2" id="KW-1185">Reference proteome</keyword>
<name>A0A392VMV3_9FABA</name>
<reference evidence="1 2" key="1">
    <citation type="journal article" date="2018" name="Front. Plant Sci.">
        <title>Red Clover (Trifolium pratense) and Zigzag Clover (T. medium) - A Picture of Genomic Similarities and Differences.</title>
        <authorList>
            <person name="Dluhosova J."/>
            <person name="Istvanek J."/>
            <person name="Nedelnik J."/>
            <person name="Repkova J."/>
        </authorList>
    </citation>
    <scope>NUCLEOTIDE SEQUENCE [LARGE SCALE GENOMIC DNA]</scope>
    <source>
        <strain evidence="2">cv. 10/8</strain>
        <tissue evidence="1">Leaf</tissue>
    </source>
</reference>
<protein>
    <submittedName>
        <fullName evidence="1">Gag-pol polyprotein</fullName>
    </submittedName>
</protein>
<dbReference type="Proteomes" id="UP000265520">
    <property type="component" value="Unassembled WGS sequence"/>
</dbReference>
<comment type="caution">
    <text evidence="1">The sequence shown here is derived from an EMBL/GenBank/DDBJ whole genome shotgun (WGS) entry which is preliminary data.</text>
</comment>
<evidence type="ECO:0000313" key="2">
    <source>
        <dbReference type="Proteomes" id="UP000265520"/>
    </source>
</evidence>
<proteinExistence type="predicted"/>
<sequence>MNTACYIYNRVTLRAGASMTLYELWKGRKPTVKHFNVFG</sequence>
<organism evidence="1 2">
    <name type="scientific">Trifolium medium</name>
    <dbReference type="NCBI Taxonomy" id="97028"/>
    <lineage>
        <taxon>Eukaryota</taxon>
        <taxon>Viridiplantae</taxon>
        <taxon>Streptophyta</taxon>
        <taxon>Embryophyta</taxon>
        <taxon>Tracheophyta</taxon>
        <taxon>Spermatophyta</taxon>
        <taxon>Magnoliopsida</taxon>
        <taxon>eudicotyledons</taxon>
        <taxon>Gunneridae</taxon>
        <taxon>Pentapetalae</taxon>
        <taxon>rosids</taxon>
        <taxon>fabids</taxon>
        <taxon>Fabales</taxon>
        <taxon>Fabaceae</taxon>
        <taxon>Papilionoideae</taxon>
        <taxon>50 kb inversion clade</taxon>
        <taxon>NPAAA clade</taxon>
        <taxon>Hologalegina</taxon>
        <taxon>IRL clade</taxon>
        <taxon>Trifolieae</taxon>
        <taxon>Trifolium</taxon>
    </lineage>
</organism>
<accession>A0A392VMV3</accession>
<evidence type="ECO:0000313" key="1">
    <source>
        <dbReference type="EMBL" id="MCI89728.1"/>
    </source>
</evidence>